<gene>
    <name evidence="1" type="ORF">N0F65_000881</name>
</gene>
<dbReference type="EMBL" id="DAKRPA010000078">
    <property type="protein sequence ID" value="DAZ99703.1"/>
    <property type="molecule type" value="Genomic_DNA"/>
</dbReference>
<accession>A0AAV2Z2B1</accession>
<name>A0AAV2Z2B1_9STRA</name>
<dbReference type="Proteomes" id="UP001146120">
    <property type="component" value="Unassembled WGS sequence"/>
</dbReference>
<evidence type="ECO:0000313" key="2">
    <source>
        <dbReference type="Proteomes" id="UP001146120"/>
    </source>
</evidence>
<comment type="caution">
    <text evidence="1">The sequence shown here is derived from an EMBL/GenBank/DDBJ whole genome shotgun (WGS) entry which is preliminary data.</text>
</comment>
<proteinExistence type="predicted"/>
<sequence>MSSACIPRRFNALNAAHGNVKITTGKAPLPFDLYEFLATELLADKSRSSVFARTFMILCWNLMCRSHVKRPV</sequence>
<reference evidence="1" key="1">
    <citation type="submission" date="2022-11" db="EMBL/GenBank/DDBJ databases">
        <authorList>
            <person name="Morgan W.R."/>
            <person name="Tartar A."/>
        </authorList>
    </citation>
    <scope>NUCLEOTIDE SEQUENCE</scope>
    <source>
        <strain evidence="1">ARSEF 373</strain>
    </source>
</reference>
<organism evidence="1 2">
    <name type="scientific">Lagenidium giganteum</name>
    <dbReference type="NCBI Taxonomy" id="4803"/>
    <lineage>
        <taxon>Eukaryota</taxon>
        <taxon>Sar</taxon>
        <taxon>Stramenopiles</taxon>
        <taxon>Oomycota</taxon>
        <taxon>Peronosporomycetes</taxon>
        <taxon>Pythiales</taxon>
        <taxon>Pythiaceae</taxon>
    </lineage>
</organism>
<dbReference type="AlphaFoldDB" id="A0AAV2Z2B1"/>
<evidence type="ECO:0000313" key="1">
    <source>
        <dbReference type="EMBL" id="DAZ99703.1"/>
    </source>
</evidence>
<protein>
    <submittedName>
        <fullName evidence="1">Uncharacterized protein</fullName>
    </submittedName>
</protein>
<reference evidence="1" key="2">
    <citation type="journal article" date="2023" name="Microbiol Resour">
        <title>Decontamination and Annotation of the Draft Genome Sequence of the Oomycete Lagenidium giganteum ARSEF 373.</title>
        <authorList>
            <person name="Morgan W.R."/>
            <person name="Tartar A."/>
        </authorList>
    </citation>
    <scope>NUCLEOTIDE SEQUENCE</scope>
    <source>
        <strain evidence="1">ARSEF 373</strain>
    </source>
</reference>
<keyword evidence="2" id="KW-1185">Reference proteome</keyword>